<keyword evidence="6" id="KW-1185">Reference proteome</keyword>
<dbReference type="AlphaFoldDB" id="A0A835TR44"/>
<protein>
    <recommendedName>
        <fullName evidence="7">Retinol dehydrogenase 16</fullName>
    </recommendedName>
</protein>
<proteinExistence type="inferred from homology"/>
<organism evidence="4">
    <name type="scientific">Lamprotornis superbus</name>
    <dbReference type="NCBI Taxonomy" id="245042"/>
    <lineage>
        <taxon>Eukaryota</taxon>
        <taxon>Metazoa</taxon>
        <taxon>Chordata</taxon>
        <taxon>Craniata</taxon>
        <taxon>Vertebrata</taxon>
        <taxon>Euteleostomi</taxon>
        <taxon>Archelosauria</taxon>
        <taxon>Archosauria</taxon>
        <taxon>Dinosauria</taxon>
        <taxon>Saurischia</taxon>
        <taxon>Theropoda</taxon>
        <taxon>Coelurosauria</taxon>
        <taxon>Aves</taxon>
        <taxon>Neognathae</taxon>
        <taxon>Neoaves</taxon>
        <taxon>Telluraves</taxon>
        <taxon>Australaves</taxon>
        <taxon>Passeriformes</taxon>
        <taxon>Sturnidae</taxon>
        <taxon>Lamprotornis</taxon>
    </lineage>
</organism>
<feature type="signal peptide" evidence="3">
    <location>
        <begin position="1"/>
        <end position="20"/>
    </location>
</feature>
<reference evidence="5" key="3">
    <citation type="submission" date="2022-01" db="EMBL/GenBank/DDBJ databases">
        <authorList>
            <person name="Rubenstein D.R."/>
        </authorList>
    </citation>
    <scope>NUCLEOTIDE SEQUENCE</scope>
    <source>
        <strain evidence="5">SS15</strain>
        <tissue evidence="5">Liver</tissue>
    </source>
</reference>
<dbReference type="GO" id="GO:0008202">
    <property type="term" value="P:steroid metabolic process"/>
    <property type="evidence" value="ECO:0007669"/>
    <property type="project" value="TreeGrafter"/>
</dbReference>
<dbReference type="Gene3D" id="3.40.50.720">
    <property type="entry name" value="NAD(P)-binding Rossmann-like Domain"/>
    <property type="match status" value="2"/>
</dbReference>
<dbReference type="InterPro" id="IPR036291">
    <property type="entry name" value="NAD(P)-bd_dom_sf"/>
</dbReference>
<keyword evidence="3" id="KW-0732">Signal</keyword>
<dbReference type="Proteomes" id="UP000618051">
    <property type="component" value="Unassembled WGS sequence"/>
</dbReference>
<comment type="similarity">
    <text evidence="1">Belongs to the short-chain dehydrogenases/reductases (SDR) family.</text>
</comment>
<dbReference type="OrthoDB" id="5296at2759"/>
<evidence type="ECO:0000256" key="2">
    <source>
        <dbReference type="ARBA" id="ARBA00023002"/>
    </source>
</evidence>
<evidence type="ECO:0008006" key="7">
    <source>
        <dbReference type="Google" id="ProtNLM"/>
    </source>
</evidence>
<reference evidence="4" key="1">
    <citation type="submission" date="2020-10" db="EMBL/GenBank/DDBJ databases">
        <title>Feather gene expression reveals the developmental basis of iridescence in African starlings.</title>
        <authorList>
            <person name="Rubenstein D.R."/>
        </authorList>
    </citation>
    <scope>NUCLEOTIDE SEQUENCE</scope>
    <source>
        <strain evidence="4">SS15</strain>
        <tissue evidence="4">Liver</tissue>
    </source>
</reference>
<dbReference type="Pfam" id="PF00106">
    <property type="entry name" value="adh_short"/>
    <property type="match status" value="2"/>
</dbReference>
<reference evidence="5 6" key="2">
    <citation type="journal article" date="2021" name="J. Hered.">
        <title>Feather Gene Expression Elucidates the Developmental Basis of Plumage Iridescence in African Starlings.</title>
        <authorList>
            <person name="Rubenstein D.R."/>
            <person name="Corvelo A."/>
            <person name="MacManes M.D."/>
            <person name="Maia R."/>
            <person name="Narzisi G."/>
            <person name="Rousaki A."/>
            <person name="Vandenabeele P."/>
            <person name="Shawkey M.D."/>
            <person name="Solomon J."/>
        </authorList>
    </citation>
    <scope>NUCLEOTIDE SEQUENCE [LARGE SCALE GENOMIC DNA]</scope>
    <source>
        <strain evidence="5">SS15</strain>
    </source>
</reference>
<dbReference type="PRINTS" id="PR00081">
    <property type="entry name" value="GDHRDH"/>
</dbReference>
<evidence type="ECO:0000256" key="1">
    <source>
        <dbReference type="ARBA" id="ARBA00006484"/>
    </source>
</evidence>
<dbReference type="FunFam" id="3.40.50.720:FF:000074">
    <property type="entry name" value="Retinol dehydrogenase type 1"/>
    <property type="match status" value="2"/>
</dbReference>
<evidence type="ECO:0000313" key="6">
    <source>
        <dbReference type="Proteomes" id="UP000618051"/>
    </source>
</evidence>
<dbReference type="GO" id="GO:0016491">
    <property type="term" value="F:oxidoreductase activity"/>
    <property type="evidence" value="ECO:0007669"/>
    <property type="project" value="UniProtKB-KW"/>
</dbReference>
<dbReference type="PANTHER" id="PTHR43313">
    <property type="entry name" value="SHORT-CHAIN DEHYDROGENASE/REDUCTASE FAMILY 9C"/>
    <property type="match status" value="1"/>
</dbReference>
<gene>
    <name evidence="5" type="ORF">IHE44_0010849</name>
    <name evidence="4" type="ORF">IHE44_009174</name>
</gene>
<accession>A0A835TR44</accession>
<dbReference type="PANTHER" id="PTHR43313:SF11">
    <property type="entry name" value="RETINOL DEHYDROGENASE 16"/>
    <property type="match status" value="1"/>
</dbReference>
<dbReference type="SUPFAM" id="SSF51735">
    <property type="entry name" value="NAD(P)-binding Rossmann-fold domains"/>
    <property type="match status" value="2"/>
</dbReference>
<sequence>MWLYVVALLLGLFLLRRWHRERQTHVLITGCDSGFGNLLARQLDARGLRVLAACLTDSGAAQLRAATSNRLQTVLLDVTSSKSIADVTAWVRERVGDQGLWGLVNNAGIAIPTAPNEWLTKEDFVKVLNVNLVGLVEVTLSLLPLLRRARGRVVNVASVMGRVSFFGGGYCPSKYGVEAFSDSLRLEMRNFGVKVCVIEPGYFKTMISNVENLEKNFHNSWKKLPEEIKTSYGEIVAMLKLLQKTYNSDLSLVTNCMEHALTSLHPRSRYSAGWDAKLLYLPLSYLPSALSDALFASFYPKASVVSLSVSPRLCLEALAPSLCTCCIRDPAPDKLPEDLPRLVPQTVEGGAVLLHHHIWGHCPPPTLGERERSRFGAADSVWRVSPNPAPWDIGIHLLRVQQSPRHREWCKAKLRITKITDQEDEIRPGCCSNPGSIKWGPSADGRGCHRAVPLPRMWLYVVALLLGLFLLRRWHRERQTVPRLSEKHVLITGCDSGFGNLLARQLDARGLRVLAACLTDSGAAQLRAATSNRLQTVLLDVTSSKSIADVTAWVRERVGDQGLWGLVNNAGIAIPTAPNEWLTKEDFVKVLNVNLVGLVEVTLSLLPLLRRARGRVVNVASVMGRVSFFGGGYCPSKYGVEAFSDSLRRELRPFGVQVSIIEPGGFQTGMIDPAPLVKGFVRLWERLPAEAQTAYGRHYVDKCESIPTPITPDAKSTTLLHRLSSCRLSHVTDAMTHALLSRCPRSRYTAGWDARLIFLPLSYCPAWLSDTIVGLFLPIPASRIP</sequence>
<name>A0A835TR44_9PASS</name>
<comment type="caution">
    <text evidence="4">The sequence shown here is derived from an EMBL/GenBank/DDBJ whole genome shotgun (WGS) entry which is preliminary data.</text>
</comment>
<dbReference type="EMBL" id="JADDUC020000034">
    <property type="protein sequence ID" value="KAI1229842.1"/>
    <property type="molecule type" value="Genomic_DNA"/>
</dbReference>
<feature type="chain" id="PRO_5032820712" description="Retinol dehydrogenase 16" evidence="3">
    <location>
        <begin position="21"/>
        <end position="785"/>
    </location>
</feature>
<evidence type="ECO:0000313" key="5">
    <source>
        <dbReference type="EMBL" id="KAI1229842.1"/>
    </source>
</evidence>
<keyword evidence="2" id="KW-0560">Oxidoreductase</keyword>
<dbReference type="InterPro" id="IPR002347">
    <property type="entry name" value="SDR_fam"/>
</dbReference>
<dbReference type="PRINTS" id="PR00080">
    <property type="entry name" value="SDRFAMILY"/>
</dbReference>
<dbReference type="EMBL" id="JADDUC010000357">
    <property type="protein sequence ID" value="KAG0114004.1"/>
    <property type="molecule type" value="Genomic_DNA"/>
</dbReference>
<evidence type="ECO:0000313" key="4">
    <source>
        <dbReference type="EMBL" id="KAG0114004.1"/>
    </source>
</evidence>
<evidence type="ECO:0000256" key="3">
    <source>
        <dbReference type="SAM" id="SignalP"/>
    </source>
</evidence>